<keyword evidence="1" id="KW-1133">Transmembrane helix</keyword>
<accession>A0ABQ8AMQ9</accession>
<feature type="transmembrane region" description="Helical" evidence="1">
    <location>
        <begin position="41"/>
        <end position="60"/>
    </location>
</feature>
<evidence type="ECO:0000256" key="1">
    <source>
        <dbReference type="SAM" id="Phobius"/>
    </source>
</evidence>
<dbReference type="EMBL" id="JAGKQM010000013">
    <property type="protein sequence ID" value="KAH0893305.1"/>
    <property type="molecule type" value="Genomic_DNA"/>
</dbReference>
<protein>
    <submittedName>
        <fullName evidence="2">Uncharacterized protein</fullName>
    </submittedName>
</protein>
<evidence type="ECO:0000313" key="2">
    <source>
        <dbReference type="EMBL" id="KAH0893305.1"/>
    </source>
</evidence>
<sequence length="87" mass="10215">MLRLASASSCSAPRASCLRLKTPFSEPHPPLPPCLVRHYHHLRRIVFFLCHLRCIFFFLLHDVVSFHAFIFATEPEDEASRRRRPEE</sequence>
<gene>
    <name evidence="2" type="ORF">HID58_055734</name>
</gene>
<dbReference type="Proteomes" id="UP000824890">
    <property type="component" value="Unassembled WGS sequence"/>
</dbReference>
<comment type="caution">
    <text evidence="2">The sequence shown here is derived from an EMBL/GenBank/DDBJ whole genome shotgun (WGS) entry which is preliminary data.</text>
</comment>
<organism evidence="2 3">
    <name type="scientific">Brassica napus</name>
    <name type="common">Rape</name>
    <dbReference type="NCBI Taxonomy" id="3708"/>
    <lineage>
        <taxon>Eukaryota</taxon>
        <taxon>Viridiplantae</taxon>
        <taxon>Streptophyta</taxon>
        <taxon>Embryophyta</taxon>
        <taxon>Tracheophyta</taxon>
        <taxon>Spermatophyta</taxon>
        <taxon>Magnoliopsida</taxon>
        <taxon>eudicotyledons</taxon>
        <taxon>Gunneridae</taxon>
        <taxon>Pentapetalae</taxon>
        <taxon>rosids</taxon>
        <taxon>malvids</taxon>
        <taxon>Brassicales</taxon>
        <taxon>Brassicaceae</taxon>
        <taxon>Brassiceae</taxon>
        <taxon>Brassica</taxon>
    </lineage>
</organism>
<reference evidence="2 3" key="1">
    <citation type="submission" date="2021-05" db="EMBL/GenBank/DDBJ databases">
        <title>Genome Assembly of Synthetic Allotetraploid Brassica napus Reveals Homoeologous Exchanges between Subgenomes.</title>
        <authorList>
            <person name="Davis J.T."/>
        </authorList>
    </citation>
    <scope>NUCLEOTIDE SEQUENCE [LARGE SCALE GENOMIC DNA]</scope>
    <source>
        <strain evidence="3">cv. Da-Ae</strain>
        <tissue evidence="2">Seedling</tissue>
    </source>
</reference>
<keyword evidence="1" id="KW-0472">Membrane</keyword>
<name>A0ABQ8AMQ9_BRANA</name>
<evidence type="ECO:0000313" key="3">
    <source>
        <dbReference type="Proteomes" id="UP000824890"/>
    </source>
</evidence>
<proteinExistence type="predicted"/>
<keyword evidence="3" id="KW-1185">Reference proteome</keyword>
<keyword evidence="1" id="KW-0812">Transmembrane</keyword>